<dbReference type="PANTHER" id="PTHR43765:SF2">
    <property type="entry name" value="2-DEHYDROPANTOATE 2-REDUCTASE"/>
    <property type="match status" value="1"/>
</dbReference>
<evidence type="ECO:0000256" key="3">
    <source>
        <dbReference type="ARBA" id="ARBA00013014"/>
    </source>
</evidence>
<evidence type="ECO:0000313" key="15">
    <source>
        <dbReference type="EMBL" id="AEA47484.1"/>
    </source>
</evidence>
<feature type="domain" description="Ketopantoate reductase N-terminal" evidence="13">
    <location>
        <begin position="8"/>
        <end position="144"/>
    </location>
</feature>
<comment type="catalytic activity">
    <reaction evidence="10">
        <text>(R)-pantoate + NAD(+) = 2-dehydropantoate + NADH + H(+)</text>
        <dbReference type="Rhea" id="RHEA:61292"/>
        <dbReference type="ChEBI" id="CHEBI:11561"/>
        <dbReference type="ChEBI" id="CHEBI:15378"/>
        <dbReference type="ChEBI" id="CHEBI:15980"/>
        <dbReference type="ChEBI" id="CHEBI:57540"/>
        <dbReference type="ChEBI" id="CHEBI:57945"/>
    </reaction>
    <physiologicalReaction direction="right-to-left" evidence="10">
        <dbReference type="Rhea" id="RHEA:61294"/>
    </physiologicalReaction>
</comment>
<gene>
    <name evidence="15" type="ordered locus">Arcve_1481</name>
</gene>
<evidence type="ECO:0000256" key="1">
    <source>
        <dbReference type="ARBA" id="ARBA00004724"/>
    </source>
</evidence>
<dbReference type="Gene3D" id="1.10.1040.10">
    <property type="entry name" value="N-(1-d-carboxylethyl)-l-norvaline Dehydrogenase, domain 2"/>
    <property type="match status" value="1"/>
</dbReference>
<dbReference type="GO" id="GO:0015940">
    <property type="term" value="P:pantothenate biosynthetic process"/>
    <property type="evidence" value="ECO:0007669"/>
    <property type="project" value="InterPro"/>
</dbReference>
<dbReference type="InterPro" id="IPR013332">
    <property type="entry name" value="KPR_N"/>
</dbReference>
<evidence type="ECO:0000256" key="11">
    <source>
        <dbReference type="ARBA" id="ARBA00056765"/>
    </source>
</evidence>
<evidence type="ECO:0000256" key="2">
    <source>
        <dbReference type="ARBA" id="ARBA00007870"/>
    </source>
</evidence>
<evidence type="ECO:0000256" key="6">
    <source>
        <dbReference type="ARBA" id="ARBA00022993"/>
    </source>
</evidence>
<dbReference type="STRING" id="693661.Arcve_1481"/>
<dbReference type="GO" id="GO:0005737">
    <property type="term" value="C:cytoplasm"/>
    <property type="evidence" value="ECO:0007669"/>
    <property type="project" value="TreeGrafter"/>
</dbReference>
<dbReference type="EC" id="1.1.1.169" evidence="3 12"/>
<dbReference type="InterPro" id="IPR050838">
    <property type="entry name" value="Ketopantoate_reductase"/>
</dbReference>
<comment type="pathway">
    <text evidence="1 12">Cofactor biosynthesis; coenzyme A biosynthesis.</text>
</comment>
<dbReference type="HOGENOM" id="CLU_031468_0_1_2"/>
<proteinExistence type="inferred from homology"/>
<dbReference type="AlphaFoldDB" id="F2KP80"/>
<dbReference type="InterPro" id="IPR008927">
    <property type="entry name" value="6-PGluconate_DH-like_C_sf"/>
</dbReference>
<dbReference type="Pfam" id="PF02558">
    <property type="entry name" value="ApbA"/>
    <property type="match status" value="1"/>
</dbReference>
<dbReference type="InterPro" id="IPR013328">
    <property type="entry name" value="6PGD_dom2"/>
</dbReference>
<evidence type="ECO:0000256" key="10">
    <source>
        <dbReference type="ARBA" id="ARBA00048196"/>
    </source>
</evidence>
<sequence length="294" mass="32178">MGRKMKVQIFGAGAIGCLFGYFIQKAGFDVVFVARGKQLEALQKELRITGLIDDSISIDARRYACKADVTFVTVKSYDTQTAAEQLAGKTEVVCTVQNGIGNEDILTEKVDNVVGGVTSYAANLVDYGVVCYAGEGITYLGDWKGEGASVVAEILKKAGMNVEVVEDIERKKWEKAVINATINPLTALLRVENGKIVEIEDVWNVAESIAKECEEVMKAMGYKLNAVELVREVATKTARNRSSMLQDIERGRRTEIEAITGEIVRKAKELGVETPVNELMLRLVRGLECSILSS</sequence>
<dbReference type="InterPro" id="IPR003710">
    <property type="entry name" value="ApbA"/>
</dbReference>
<evidence type="ECO:0000256" key="4">
    <source>
        <dbReference type="ARBA" id="ARBA00019465"/>
    </source>
</evidence>
<feature type="domain" description="Ketopantoate reductase C-terminal" evidence="14">
    <location>
        <begin position="167"/>
        <end position="288"/>
    </location>
</feature>
<comment type="function">
    <text evidence="11">Catalyzes the NAD(P)H-dependent reduction of ketopantoate into pantoic acid.</text>
</comment>
<evidence type="ECO:0000259" key="13">
    <source>
        <dbReference type="Pfam" id="PF02558"/>
    </source>
</evidence>
<dbReference type="EMBL" id="CP002588">
    <property type="protein sequence ID" value="AEA47484.1"/>
    <property type="molecule type" value="Genomic_DNA"/>
</dbReference>
<evidence type="ECO:0000256" key="12">
    <source>
        <dbReference type="RuleBase" id="RU362068"/>
    </source>
</evidence>
<accession>F2KP80</accession>
<dbReference type="Proteomes" id="UP000008136">
    <property type="component" value="Chromosome"/>
</dbReference>
<evidence type="ECO:0000259" key="14">
    <source>
        <dbReference type="Pfam" id="PF08546"/>
    </source>
</evidence>
<evidence type="ECO:0000256" key="8">
    <source>
        <dbReference type="ARBA" id="ARBA00032024"/>
    </source>
</evidence>
<reference evidence="15 16" key="1">
    <citation type="submission" date="2011-03" db="EMBL/GenBank/DDBJ databases">
        <title>The complete genome of Archaeoglobus veneficus SNP6.</title>
        <authorList>
            <consortium name="US DOE Joint Genome Institute (JGI-PGF)"/>
            <person name="Lucas S."/>
            <person name="Copeland A."/>
            <person name="Lapidus A."/>
            <person name="Bruce D."/>
            <person name="Goodwin L."/>
            <person name="Pitluck S."/>
            <person name="Kyrpides N."/>
            <person name="Mavromatis K."/>
            <person name="Pagani I."/>
            <person name="Ivanova N."/>
            <person name="Mikhailova N."/>
            <person name="Lu M."/>
            <person name="Detter J.C."/>
            <person name="Tapia R."/>
            <person name="Han C."/>
            <person name="Land M."/>
            <person name="Hauser L."/>
            <person name="Markowitz V."/>
            <person name="Cheng J.-F."/>
            <person name="Hugenholtz P."/>
            <person name="Woyke T."/>
            <person name="Wu D."/>
            <person name="Spring S."/>
            <person name="Brambilla E."/>
            <person name="Klenk H.-P."/>
            <person name="Eisen J.A."/>
        </authorList>
    </citation>
    <scope>NUCLEOTIDE SEQUENCE [LARGE SCALE GENOMIC DNA]</scope>
    <source>
        <strain>SNP6</strain>
    </source>
</reference>
<organism evidence="15 16">
    <name type="scientific">Archaeoglobus veneficus (strain DSM 11195 / SNP6)</name>
    <dbReference type="NCBI Taxonomy" id="693661"/>
    <lineage>
        <taxon>Archaea</taxon>
        <taxon>Methanobacteriati</taxon>
        <taxon>Methanobacteriota</taxon>
        <taxon>Archaeoglobi</taxon>
        <taxon>Archaeoglobales</taxon>
        <taxon>Archaeoglobaceae</taxon>
        <taxon>Archaeoglobus</taxon>
    </lineage>
</organism>
<dbReference type="SUPFAM" id="SSF48179">
    <property type="entry name" value="6-phosphogluconate dehydrogenase C-terminal domain-like"/>
    <property type="match status" value="1"/>
</dbReference>
<dbReference type="FunFam" id="1.10.1040.10:FF:000017">
    <property type="entry name" value="2-dehydropantoate 2-reductase"/>
    <property type="match status" value="1"/>
</dbReference>
<dbReference type="UniPathway" id="UPA00241"/>
<dbReference type="GO" id="GO:0015937">
    <property type="term" value="P:coenzyme A biosynthetic process"/>
    <property type="evidence" value="ECO:0007669"/>
    <property type="project" value="UniProtKB-UniPathway"/>
</dbReference>
<dbReference type="Gene3D" id="3.40.50.720">
    <property type="entry name" value="NAD(P)-binding Rossmann-like Domain"/>
    <property type="match status" value="1"/>
</dbReference>
<dbReference type="Pfam" id="PF08546">
    <property type="entry name" value="ApbA_C"/>
    <property type="match status" value="1"/>
</dbReference>
<comment type="catalytic activity">
    <reaction evidence="9">
        <text>(R)-pantoate + NADP(+) = 2-dehydropantoate + NADPH + H(+)</text>
        <dbReference type="Rhea" id="RHEA:16233"/>
        <dbReference type="ChEBI" id="CHEBI:11561"/>
        <dbReference type="ChEBI" id="CHEBI:15378"/>
        <dbReference type="ChEBI" id="CHEBI:15980"/>
        <dbReference type="ChEBI" id="CHEBI:57783"/>
        <dbReference type="ChEBI" id="CHEBI:58349"/>
        <dbReference type="EC" id="1.1.1.169"/>
    </reaction>
    <physiologicalReaction direction="right-to-left" evidence="9">
        <dbReference type="Rhea" id="RHEA:16235"/>
    </physiologicalReaction>
</comment>
<keyword evidence="6 12" id="KW-0173">Coenzyme A biosynthesis</keyword>
<evidence type="ECO:0000256" key="5">
    <source>
        <dbReference type="ARBA" id="ARBA00022857"/>
    </source>
</evidence>
<dbReference type="GO" id="GO:0050661">
    <property type="term" value="F:NADP binding"/>
    <property type="evidence" value="ECO:0007669"/>
    <property type="project" value="TreeGrafter"/>
</dbReference>
<evidence type="ECO:0000256" key="7">
    <source>
        <dbReference type="ARBA" id="ARBA00023002"/>
    </source>
</evidence>
<keyword evidence="7 12" id="KW-0560">Oxidoreductase</keyword>
<comment type="function">
    <text evidence="12">Catalyzes the NADPH-dependent reduction of ketopantoate into pantoic acid.</text>
</comment>
<dbReference type="PANTHER" id="PTHR43765">
    <property type="entry name" value="2-DEHYDROPANTOATE 2-REDUCTASE-RELATED"/>
    <property type="match status" value="1"/>
</dbReference>
<comment type="similarity">
    <text evidence="2 12">Belongs to the ketopantoate reductase family.</text>
</comment>
<evidence type="ECO:0000313" key="16">
    <source>
        <dbReference type="Proteomes" id="UP000008136"/>
    </source>
</evidence>
<dbReference type="KEGG" id="ave:Arcve_1481"/>
<dbReference type="OrthoDB" id="201845at2157"/>
<dbReference type="PROSITE" id="PS51257">
    <property type="entry name" value="PROKAR_LIPOPROTEIN"/>
    <property type="match status" value="1"/>
</dbReference>
<dbReference type="InterPro" id="IPR036291">
    <property type="entry name" value="NAD(P)-bd_dom_sf"/>
</dbReference>
<name>F2KP80_ARCVS</name>
<evidence type="ECO:0000256" key="9">
    <source>
        <dbReference type="ARBA" id="ARBA00047506"/>
    </source>
</evidence>
<dbReference type="NCBIfam" id="TIGR00745">
    <property type="entry name" value="apbA_panE"/>
    <property type="match status" value="1"/>
</dbReference>
<protein>
    <recommendedName>
        <fullName evidence="4 12">2-dehydropantoate 2-reductase</fullName>
        <ecNumber evidence="3 12">1.1.1.169</ecNumber>
    </recommendedName>
    <alternativeName>
        <fullName evidence="8 12">Ketopantoate reductase</fullName>
    </alternativeName>
</protein>
<keyword evidence="5 12" id="KW-0521">NADP</keyword>
<dbReference type="GO" id="GO:0008677">
    <property type="term" value="F:2-dehydropantoate 2-reductase activity"/>
    <property type="evidence" value="ECO:0007669"/>
    <property type="project" value="UniProtKB-EC"/>
</dbReference>
<dbReference type="eggNOG" id="arCOG04139">
    <property type="taxonomic scope" value="Archaea"/>
</dbReference>
<dbReference type="SUPFAM" id="SSF51735">
    <property type="entry name" value="NAD(P)-binding Rossmann-fold domains"/>
    <property type="match status" value="1"/>
</dbReference>
<dbReference type="InterPro" id="IPR013752">
    <property type="entry name" value="KPA_reductase"/>
</dbReference>
<keyword evidence="16" id="KW-1185">Reference proteome</keyword>